<dbReference type="NCBIfam" id="TIGR00737">
    <property type="entry name" value="nifR3_yhdG"/>
    <property type="match status" value="1"/>
</dbReference>
<keyword evidence="9 12" id="KW-0560">Oxidoreductase</keyword>
<dbReference type="HAMAP" id="MF_02042">
    <property type="entry name" value="DusB_subfam"/>
    <property type="match status" value="1"/>
</dbReference>
<evidence type="ECO:0000256" key="12">
    <source>
        <dbReference type="HAMAP-Rule" id="MF_02042"/>
    </source>
</evidence>
<evidence type="ECO:0000313" key="17">
    <source>
        <dbReference type="EMBL" id="ROQ24150.1"/>
    </source>
</evidence>
<dbReference type="GO" id="GO:0050660">
    <property type="term" value="F:flavin adenine dinucleotide binding"/>
    <property type="evidence" value="ECO:0007669"/>
    <property type="project" value="InterPro"/>
</dbReference>
<gene>
    <name evidence="12" type="primary">dusB</name>
    <name evidence="17" type="ORF">EDC28_10731</name>
</gene>
<keyword evidence="6 12" id="KW-0819">tRNA processing</keyword>
<dbReference type="AlphaFoldDB" id="A0A3N1PBE1"/>
<keyword evidence="5 12" id="KW-0288">FMN</keyword>
<keyword evidence="15" id="KW-0547">Nucleotide-binding</keyword>
<feature type="binding site" evidence="15">
    <location>
        <position position="169"/>
    </location>
    <ligand>
        <name>FMN</name>
        <dbReference type="ChEBI" id="CHEBI:58210"/>
    </ligand>
</feature>
<feature type="binding site" evidence="12">
    <location>
        <begin position="200"/>
        <end position="202"/>
    </location>
    <ligand>
        <name>FMN</name>
        <dbReference type="ChEBI" id="CHEBI:58210"/>
    </ligand>
</feature>
<dbReference type="InterPro" id="IPR024036">
    <property type="entry name" value="tRNA-dHydroUridine_Synthase_C"/>
</dbReference>
<comment type="cofactor">
    <cofactor evidence="1 12 13 15">
        <name>FMN</name>
        <dbReference type="ChEBI" id="CHEBI:58210"/>
    </cofactor>
</comment>
<dbReference type="Gene3D" id="3.20.20.70">
    <property type="entry name" value="Aldolase class I"/>
    <property type="match status" value="1"/>
</dbReference>
<evidence type="ECO:0000256" key="7">
    <source>
        <dbReference type="ARBA" id="ARBA00022857"/>
    </source>
</evidence>
<dbReference type="PANTHER" id="PTHR45846:SF1">
    <property type="entry name" value="TRNA-DIHYDROURIDINE(47) SYNTHASE [NAD(P)(+)]-LIKE"/>
    <property type="match status" value="1"/>
</dbReference>
<keyword evidence="3 12" id="KW-0820">tRNA-binding</keyword>
<proteinExistence type="inferred from homology"/>
<dbReference type="Pfam" id="PF01207">
    <property type="entry name" value="Dus"/>
    <property type="match status" value="1"/>
</dbReference>
<keyword evidence="4 12" id="KW-0285">Flavoprotein</keyword>
<dbReference type="InterPro" id="IPR013785">
    <property type="entry name" value="Aldolase_TIM"/>
</dbReference>
<comment type="similarity">
    <text evidence="12">Belongs to the Dus family. DusB subfamily.</text>
</comment>
<dbReference type="InterPro" id="IPR035587">
    <property type="entry name" value="DUS-like_FMN-bd"/>
</dbReference>
<comment type="catalytic activity">
    <reaction evidence="11 12">
        <text>a 5,6-dihydrouridine in tRNA + NAD(+) = a uridine in tRNA + NADH + H(+)</text>
        <dbReference type="Rhea" id="RHEA:54452"/>
        <dbReference type="Rhea" id="RHEA-COMP:13339"/>
        <dbReference type="Rhea" id="RHEA-COMP:13887"/>
        <dbReference type="ChEBI" id="CHEBI:15378"/>
        <dbReference type="ChEBI" id="CHEBI:57540"/>
        <dbReference type="ChEBI" id="CHEBI:57945"/>
        <dbReference type="ChEBI" id="CHEBI:65315"/>
        <dbReference type="ChEBI" id="CHEBI:74443"/>
    </reaction>
</comment>
<evidence type="ECO:0000256" key="1">
    <source>
        <dbReference type="ARBA" id="ARBA00001917"/>
    </source>
</evidence>
<evidence type="ECO:0000256" key="3">
    <source>
        <dbReference type="ARBA" id="ARBA00022555"/>
    </source>
</evidence>
<reference evidence="17 18" key="1">
    <citation type="submission" date="2018-11" db="EMBL/GenBank/DDBJ databases">
        <title>Genomic Encyclopedia of Type Strains, Phase IV (KMG-IV): sequencing the most valuable type-strain genomes for metagenomic binning, comparative biology and taxonomic classification.</title>
        <authorList>
            <person name="Goeker M."/>
        </authorList>
    </citation>
    <scope>NUCLEOTIDE SEQUENCE [LARGE SCALE GENOMIC DNA]</scope>
    <source>
        <strain evidence="17 18">DSM 21945</strain>
    </source>
</reference>
<evidence type="ECO:0000313" key="18">
    <source>
        <dbReference type="Proteomes" id="UP000268033"/>
    </source>
</evidence>
<evidence type="ECO:0000256" key="4">
    <source>
        <dbReference type="ARBA" id="ARBA00022630"/>
    </source>
</evidence>
<dbReference type="CDD" id="cd02801">
    <property type="entry name" value="DUS_like_FMN"/>
    <property type="match status" value="1"/>
</dbReference>
<feature type="active site" description="Proton donor" evidence="12 14">
    <location>
        <position position="100"/>
    </location>
</feature>
<dbReference type="GO" id="GO:0017150">
    <property type="term" value="F:tRNA dihydrouridine synthase activity"/>
    <property type="evidence" value="ECO:0007669"/>
    <property type="project" value="UniProtKB-UniRule"/>
</dbReference>
<evidence type="ECO:0000256" key="15">
    <source>
        <dbReference type="PIRSR" id="PIRSR006621-2"/>
    </source>
</evidence>
<dbReference type="Gene3D" id="1.10.1200.80">
    <property type="entry name" value="Putative flavin oxidoreducatase, domain 2"/>
    <property type="match status" value="1"/>
</dbReference>
<organism evidence="17 18">
    <name type="scientific">Gallaecimonas pentaromativorans</name>
    <dbReference type="NCBI Taxonomy" id="584787"/>
    <lineage>
        <taxon>Bacteria</taxon>
        <taxon>Pseudomonadati</taxon>
        <taxon>Pseudomonadota</taxon>
        <taxon>Gammaproteobacteria</taxon>
        <taxon>Enterobacterales</taxon>
        <taxon>Gallaecimonadaceae</taxon>
        <taxon>Gallaecimonas</taxon>
    </lineage>
</organism>
<dbReference type="PROSITE" id="PS01136">
    <property type="entry name" value="UPF0034"/>
    <property type="match status" value="1"/>
</dbReference>
<comment type="catalytic activity">
    <reaction evidence="10 12">
        <text>a 5,6-dihydrouridine in tRNA + NADP(+) = a uridine in tRNA + NADPH + H(+)</text>
        <dbReference type="Rhea" id="RHEA:23624"/>
        <dbReference type="Rhea" id="RHEA-COMP:13339"/>
        <dbReference type="Rhea" id="RHEA-COMP:13887"/>
        <dbReference type="ChEBI" id="CHEBI:15378"/>
        <dbReference type="ChEBI" id="CHEBI:57783"/>
        <dbReference type="ChEBI" id="CHEBI:58349"/>
        <dbReference type="ChEBI" id="CHEBI:65315"/>
        <dbReference type="ChEBI" id="CHEBI:74443"/>
    </reaction>
</comment>
<protein>
    <recommendedName>
        <fullName evidence="12">tRNA-dihydrouridine synthase B</fullName>
        <ecNumber evidence="12">1.3.1.-</ecNumber>
    </recommendedName>
</protein>
<comment type="function">
    <text evidence="2 12 13">Catalyzes the synthesis of 5,6-dihydrouridine (D), a modified base found in the D-loop of most tRNAs, via the reduction of the C5-C6 double bond in target uridines.</text>
</comment>
<dbReference type="EC" id="1.3.1.-" evidence="12"/>
<dbReference type="EMBL" id="RJUL01000007">
    <property type="protein sequence ID" value="ROQ24150.1"/>
    <property type="molecule type" value="Genomic_DNA"/>
</dbReference>
<feature type="binding site" evidence="12 15">
    <location>
        <begin position="16"/>
        <end position="18"/>
    </location>
    <ligand>
        <name>FMN</name>
        <dbReference type="ChEBI" id="CHEBI:58210"/>
    </ligand>
</feature>
<evidence type="ECO:0000256" key="2">
    <source>
        <dbReference type="ARBA" id="ARBA00002790"/>
    </source>
</evidence>
<feature type="binding site" evidence="12 15">
    <location>
        <position position="139"/>
    </location>
    <ligand>
        <name>FMN</name>
        <dbReference type="ChEBI" id="CHEBI:58210"/>
    </ligand>
</feature>
<dbReference type="InterPro" id="IPR018517">
    <property type="entry name" value="tRNA_hU_synthase_CS"/>
</dbReference>
<dbReference type="STRING" id="584787.GCA_001247655_01250"/>
<dbReference type="SUPFAM" id="SSF51395">
    <property type="entry name" value="FMN-linked oxidoreductases"/>
    <property type="match status" value="1"/>
</dbReference>
<evidence type="ECO:0000256" key="11">
    <source>
        <dbReference type="ARBA" id="ARBA00048802"/>
    </source>
</evidence>
<evidence type="ECO:0000256" key="6">
    <source>
        <dbReference type="ARBA" id="ARBA00022694"/>
    </source>
</evidence>
<sequence length="320" mass="35033">MQIGPYKLDVPLILAPMAGVTDQPFRKLCLQMGAGLAVSEMLSANPDVWQSEKSRLRMVHDQEAGVRAVQIAGSEPQLMADAARFNVENGAQVIDINMGCPAKKVNKKLAGSALLQFPDLVEDILKAVVAAVDVPVTLKIRTGWDPENRNGVVIAKLAERCGIQSLAVHGRTRACMFKGDAEFETIRAIKRAVDMPVVANGDITSVEKAQWVLKHTGADAIMIGRGAQGRPWLFRETAHFLETGRHLPAPSIGEQASILREHVEALHGFYGDFKGAQIARKHVGWYLASHDEGGEFRRAFYALTDAQSQLDALARYFRSL</sequence>
<feature type="binding site" evidence="12 15">
    <location>
        <begin position="224"/>
        <end position="225"/>
    </location>
    <ligand>
        <name>FMN</name>
        <dbReference type="ChEBI" id="CHEBI:58210"/>
    </ligand>
</feature>
<dbReference type="FunFam" id="3.20.20.70:FF:000051">
    <property type="entry name" value="tRNA-dihydrouridine synthase B"/>
    <property type="match status" value="1"/>
</dbReference>
<keyword evidence="18" id="KW-1185">Reference proteome</keyword>
<evidence type="ECO:0000256" key="5">
    <source>
        <dbReference type="ARBA" id="ARBA00022643"/>
    </source>
</evidence>
<dbReference type="Proteomes" id="UP000268033">
    <property type="component" value="Unassembled WGS sequence"/>
</dbReference>
<dbReference type="RefSeq" id="WP_123421930.1">
    <property type="nucleotide sequence ID" value="NZ_RJUL01000007.1"/>
</dbReference>
<name>A0A3N1PBE1_9GAMM</name>
<evidence type="ECO:0000256" key="9">
    <source>
        <dbReference type="ARBA" id="ARBA00023002"/>
    </source>
</evidence>
<evidence type="ECO:0000256" key="8">
    <source>
        <dbReference type="ARBA" id="ARBA00022884"/>
    </source>
</evidence>
<comment type="caution">
    <text evidence="17">The sequence shown here is derived from an EMBL/GenBank/DDBJ whole genome shotgun (WGS) entry which is preliminary data.</text>
</comment>
<evidence type="ECO:0000256" key="13">
    <source>
        <dbReference type="PIRNR" id="PIRNR006621"/>
    </source>
</evidence>
<dbReference type="PIRSF" id="PIRSF006621">
    <property type="entry name" value="Dus"/>
    <property type="match status" value="1"/>
</dbReference>
<dbReference type="InterPro" id="IPR004652">
    <property type="entry name" value="DusB-like"/>
</dbReference>
<evidence type="ECO:0000256" key="14">
    <source>
        <dbReference type="PIRSR" id="PIRSR006621-1"/>
    </source>
</evidence>
<evidence type="ECO:0000256" key="10">
    <source>
        <dbReference type="ARBA" id="ARBA00048205"/>
    </source>
</evidence>
<dbReference type="GO" id="GO:0010181">
    <property type="term" value="F:FMN binding"/>
    <property type="evidence" value="ECO:0007669"/>
    <property type="project" value="UniProtKB-UniRule"/>
</dbReference>
<dbReference type="InterPro" id="IPR001269">
    <property type="entry name" value="DUS_fam"/>
</dbReference>
<dbReference type="InterPro" id="IPR032887">
    <property type="entry name" value="DusB"/>
</dbReference>
<evidence type="ECO:0000259" key="16">
    <source>
        <dbReference type="Pfam" id="PF01207"/>
    </source>
</evidence>
<dbReference type="PANTHER" id="PTHR45846">
    <property type="entry name" value="TRNA-DIHYDROURIDINE(47) SYNTHASE [NAD(P)(+)]-LIKE"/>
    <property type="match status" value="1"/>
</dbReference>
<feature type="domain" description="DUS-like FMN-binding" evidence="16">
    <location>
        <begin position="13"/>
        <end position="314"/>
    </location>
</feature>
<accession>A0A3N1PBE1</accession>
<feature type="binding site" evidence="12 15">
    <location>
        <position position="70"/>
    </location>
    <ligand>
        <name>FMN</name>
        <dbReference type="ChEBI" id="CHEBI:58210"/>
    </ligand>
</feature>
<dbReference type="GO" id="GO:0000049">
    <property type="term" value="F:tRNA binding"/>
    <property type="evidence" value="ECO:0007669"/>
    <property type="project" value="UniProtKB-UniRule"/>
</dbReference>
<comment type="similarity">
    <text evidence="13">Belongs to the dus family.</text>
</comment>
<keyword evidence="8 12" id="KW-0694">RNA-binding</keyword>
<keyword evidence="7 12" id="KW-0521">NADP</keyword>